<sequence>MRIATRDSSAVRAAIPMPRGGACLMTGFPGLETGVDGSGYIDPIALEDTFADLADHGVRLLLVLPEERELPGGSFALLRAQLARHGIEGLFLPVVDFHAPDAGFLQEWADLGPTLHRIMAEGGRIAACCQYGAGRSGLTAAWLLIEQGLDASAAVALVRSHFEDAVESEAQLQFLQSRAPAAVGTTPGQHSHSNK</sequence>
<name>A0A1X6ZSE8_9RHOB</name>
<dbReference type="InterPro" id="IPR000387">
    <property type="entry name" value="Tyr_Pase_dom"/>
</dbReference>
<gene>
    <name evidence="2" type="ORF">PSM7751_02972</name>
</gene>
<dbReference type="Pfam" id="PF22785">
    <property type="entry name" value="Tc-R-P"/>
    <property type="match status" value="1"/>
</dbReference>
<evidence type="ECO:0000259" key="1">
    <source>
        <dbReference type="PROSITE" id="PS50056"/>
    </source>
</evidence>
<protein>
    <recommendedName>
        <fullName evidence="1">Tyrosine specific protein phosphatases domain-containing protein</fullName>
    </recommendedName>
</protein>
<dbReference type="SUPFAM" id="SSF52799">
    <property type="entry name" value="(Phosphotyrosine protein) phosphatases II"/>
    <property type="match status" value="1"/>
</dbReference>
<feature type="domain" description="Tyrosine specific protein phosphatases" evidence="1">
    <location>
        <begin position="106"/>
        <end position="173"/>
    </location>
</feature>
<reference evidence="2 3" key="1">
    <citation type="submission" date="2017-03" db="EMBL/GenBank/DDBJ databases">
        <authorList>
            <person name="Afonso C.L."/>
            <person name="Miller P.J."/>
            <person name="Scott M.A."/>
            <person name="Spackman E."/>
            <person name="Goraichik I."/>
            <person name="Dimitrov K.M."/>
            <person name="Suarez D.L."/>
            <person name="Swayne D.E."/>
        </authorList>
    </citation>
    <scope>NUCLEOTIDE SEQUENCE [LARGE SCALE GENOMIC DNA]</scope>
    <source>
        <strain evidence="2 3">CECT 7751</strain>
    </source>
</reference>
<dbReference type="Proteomes" id="UP000193963">
    <property type="component" value="Unassembled WGS sequence"/>
</dbReference>
<dbReference type="EMBL" id="FWFN01000006">
    <property type="protein sequence ID" value="SLN59989.1"/>
    <property type="molecule type" value="Genomic_DNA"/>
</dbReference>
<dbReference type="Gene3D" id="3.90.190.10">
    <property type="entry name" value="Protein tyrosine phosphatase superfamily"/>
    <property type="match status" value="1"/>
</dbReference>
<dbReference type="InterPro" id="IPR029021">
    <property type="entry name" value="Prot-tyrosine_phosphatase-like"/>
</dbReference>
<dbReference type="AlphaFoldDB" id="A0A1X6ZSE8"/>
<dbReference type="PROSITE" id="PS50056">
    <property type="entry name" value="TYR_PHOSPHATASE_2"/>
    <property type="match status" value="1"/>
</dbReference>
<keyword evidence="3" id="KW-1185">Reference proteome</keyword>
<evidence type="ECO:0000313" key="3">
    <source>
        <dbReference type="Proteomes" id="UP000193963"/>
    </source>
</evidence>
<proteinExistence type="predicted"/>
<organism evidence="2 3">
    <name type="scientific">Pseudooceanicola marinus</name>
    <dbReference type="NCBI Taxonomy" id="396013"/>
    <lineage>
        <taxon>Bacteria</taxon>
        <taxon>Pseudomonadati</taxon>
        <taxon>Pseudomonadota</taxon>
        <taxon>Alphaproteobacteria</taxon>
        <taxon>Rhodobacterales</taxon>
        <taxon>Paracoccaceae</taxon>
        <taxon>Pseudooceanicola</taxon>
    </lineage>
</organism>
<accession>A0A1X6ZSE8</accession>
<evidence type="ECO:0000313" key="2">
    <source>
        <dbReference type="EMBL" id="SLN59989.1"/>
    </source>
</evidence>